<dbReference type="EMBL" id="BLAE01000006">
    <property type="protein sequence ID" value="GES07445.1"/>
    <property type="molecule type" value="Genomic_DNA"/>
</dbReference>
<dbReference type="AlphaFoldDB" id="A0A5M3WEC7"/>
<comment type="caution">
    <text evidence="1">The sequence shown here is derived from an EMBL/GenBank/DDBJ whole genome shotgun (WGS) entry which is preliminary data.</text>
</comment>
<name>A0A5M3WEC7_9ACTN</name>
<proteinExistence type="predicted"/>
<dbReference type="RefSeq" id="WP_155353152.1">
    <property type="nucleotide sequence ID" value="NZ_BAAAHL010000012.1"/>
</dbReference>
<dbReference type="Proteomes" id="UP000331127">
    <property type="component" value="Unassembled WGS sequence"/>
</dbReference>
<evidence type="ECO:0000313" key="2">
    <source>
        <dbReference type="Proteomes" id="UP000331127"/>
    </source>
</evidence>
<protein>
    <submittedName>
        <fullName evidence="1">Uncharacterized protein</fullName>
    </submittedName>
</protein>
<gene>
    <name evidence="1" type="ORF">Amac_010400</name>
</gene>
<sequence length="128" mass="13728">MTIPDQLLAAIHAATEHDRNGRPPGRRWSRVPDDQVARLLEGLIKHGLVQLVDPVAALGDVMIDRSTALLHWLIAAGVDITIGAAQHQGTAVIRVALNLDGPITLYGCNLAGLLAQARAWCEYEGITP</sequence>
<reference evidence="1 2" key="1">
    <citation type="submission" date="2019-10" db="EMBL/GenBank/DDBJ databases">
        <title>Whole genome shotgun sequence of Acrocarpospora macrocephala NBRC 16266.</title>
        <authorList>
            <person name="Ichikawa N."/>
            <person name="Kimura A."/>
            <person name="Kitahashi Y."/>
            <person name="Komaki H."/>
            <person name="Oguchi A."/>
        </authorList>
    </citation>
    <scope>NUCLEOTIDE SEQUENCE [LARGE SCALE GENOMIC DNA]</scope>
    <source>
        <strain evidence="1 2">NBRC 16266</strain>
    </source>
</reference>
<accession>A0A5M3WEC7</accession>
<keyword evidence="2" id="KW-1185">Reference proteome</keyword>
<organism evidence="1 2">
    <name type="scientific">Acrocarpospora macrocephala</name>
    <dbReference type="NCBI Taxonomy" id="150177"/>
    <lineage>
        <taxon>Bacteria</taxon>
        <taxon>Bacillati</taxon>
        <taxon>Actinomycetota</taxon>
        <taxon>Actinomycetes</taxon>
        <taxon>Streptosporangiales</taxon>
        <taxon>Streptosporangiaceae</taxon>
        <taxon>Acrocarpospora</taxon>
    </lineage>
</organism>
<evidence type="ECO:0000313" key="1">
    <source>
        <dbReference type="EMBL" id="GES07445.1"/>
    </source>
</evidence>